<name>A0A183GDX0_HELPZ</name>
<dbReference type="Proteomes" id="UP000050761">
    <property type="component" value="Unassembled WGS sequence"/>
</dbReference>
<reference evidence="3" key="2">
    <citation type="submission" date="2019-09" db="UniProtKB">
        <authorList>
            <consortium name="WormBaseParasite"/>
        </authorList>
    </citation>
    <scope>IDENTIFICATION</scope>
</reference>
<organism evidence="2 3">
    <name type="scientific">Heligmosomoides polygyrus</name>
    <name type="common">Parasitic roundworm</name>
    <dbReference type="NCBI Taxonomy" id="6339"/>
    <lineage>
        <taxon>Eukaryota</taxon>
        <taxon>Metazoa</taxon>
        <taxon>Ecdysozoa</taxon>
        <taxon>Nematoda</taxon>
        <taxon>Chromadorea</taxon>
        <taxon>Rhabditida</taxon>
        <taxon>Rhabditina</taxon>
        <taxon>Rhabditomorpha</taxon>
        <taxon>Strongyloidea</taxon>
        <taxon>Heligmosomidae</taxon>
        <taxon>Heligmosomoides</taxon>
    </lineage>
</organism>
<accession>A0A183GDX0</accession>
<keyword evidence="2" id="KW-1185">Reference proteome</keyword>
<dbReference type="EMBL" id="UZAH01032179">
    <property type="protein sequence ID" value="VDP20155.1"/>
    <property type="molecule type" value="Genomic_DNA"/>
</dbReference>
<proteinExistence type="predicted"/>
<gene>
    <name evidence="1" type="ORF">HPBE_LOCUS20473</name>
</gene>
<accession>A0A3P8CND2</accession>
<reference evidence="1 2" key="1">
    <citation type="submission" date="2018-11" db="EMBL/GenBank/DDBJ databases">
        <authorList>
            <consortium name="Pathogen Informatics"/>
        </authorList>
    </citation>
    <scope>NUCLEOTIDE SEQUENCE [LARGE SCALE GENOMIC DNA]</scope>
</reference>
<evidence type="ECO:0000313" key="2">
    <source>
        <dbReference type="Proteomes" id="UP000050761"/>
    </source>
</evidence>
<dbReference type="WBParaSite" id="HPBE_0002047401-mRNA-1">
    <property type="protein sequence ID" value="HPBE_0002047401-mRNA-1"/>
    <property type="gene ID" value="HPBE_0002047401"/>
</dbReference>
<sequence>MSFSYTRPPVVPLVIDLLERAPAVSPFVPVACQSAPVDPPRLTDTTIVISVVQGFHDEVRPRRPGLLFTSREI</sequence>
<dbReference type="AlphaFoldDB" id="A0A183GDX0"/>
<evidence type="ECO:0000313" key="1">
    <source>
        <dbReference type="EMBL" id="VDP20155.1"/>
    </source>
</evidence>
<protein>
    <submittedName>
        <fullName evidence="3">AraC family transcriptional regulator</fullName>
    </submittedName>
</protein>
<evidence type="ECO:0000313" key="3">
    <source>
        <dbReference type="WBParaSite" id="HPBE_0002047401-mRNA-1"/>
    </source>
</evidence>